<feature type="region of interest" description="Disordered" evidence="1">
    <location>
        <begin position="44"/>
        <end position="67"/>
    </location>
</feature>
<reference evidence="2" key="2">
    <citation type="submission" date="2022-06" db="UniProtKB">
        <authorList>
            <consortium name="EnsemblMetazoa"/>
        </authorList>
    </citation>
    <scope>IDENTIFICATION</scope>
    <source>
        <strain evidence="2">PS312</strain>
    </source>
</reference>
<protein>
    <submittedName>
        <fullName evidence="2">Uncharacterized protein</fullName>
    </submittedName>
</protein>
<accession>A0A2A6CBQ5</accession>
<evidence type="ECO:0000256" key="1">
    <source>
        <dbReference type="SAM" id="MobiDB-lite"/>
    </source>
</evidence>
<sequence length="196" mass="22425">MARLIDFTLQCKILEESDKPFSPETAKLISDELNQALLDLHQRGSSPNALRPRSSSRRTSENFDPVATSTSSRISSIMDIAVDTVICRVMFVYYSDEIRYTKRTLETHQDCPLQEMLRSISAKARRPAQLCRVFSCDRKWGKLKEMDLHETGKTRLMDIPSAKPNRLNFIVDYVNTVTEHGRPAPFDLNEAKITTE</sequence>
<dbReference type="Proteomes" id="UP000005239">
    <property type="component" value="Unassembled WGS sequence"/>
</dbReference>
<name>A0A2A6CBQ5_PRIPA</name>
<gene>
    <name evidence="2" type="primary">WBGene00277150</name>
    <name evidence="3" type="synonym">WBGene00277151</name>
</gene>
<evidence type="ECO:0000313" key="2">
    <source>
        <dbReference type="EnsemblMetazoa" id="PPA38781.1"/>
    </source>
</evidence>
<keyword evidence="4" id="KW-1185">Reference proteome</keyword>
<proteinExistence type="predicted"/>
<dbReference type="AlphaFoldDB" id="A0A2A6CBQ5"/>
<accession>A0A4X3PB09</accession>
<organism evidence="2 4">
    <name type="scientific">Pristionchus pacificus</name>
    <name type="common">Parasitic nematode worm</name>
    <dbReference type="NCBI Taxonomy" id="54126"/>
    <lineage>
        <taxon>Eukaryota</taxon>
        <taxon>Metazoa</taxon>
        <taxon>Ecdysozoa</taxon>
        <taxon>Nematoda</taxon>
        <taxon>Chromadorea</taxon>
        <taxon>Rhabditida</taxon>
        <taxon>Rhabditina</taxon>
        <taxon>Diplogasteromorpha</taxon>
        <taxon>Diplogasteroidea</taxon>
        <taxon>Neodiplogasteridae</taxon>
        <taxon>Pristionchus</taxon>
    </lineage>
</organism>
<dbReference type="EnsemblMetazoa" id="PPA38781.1">
    <property type="protein sequence ID" value="PPA38781.1"/>
    <property type="gene ID" value="WBGene00277150"/>
</dbReference>
<reference evidence="4" key="1">
    <citation type="journal article" date="2008" name="Nat. Genet.">
        <title>The Pristionchus pacificus genome provides a unique perspective on nematode lifestyle and parasitism.</title>
        <authorList>
            <person name="Dieterich C."/>
            <person name="Clifton S.W."/>
            <person name="Schuster L.N."/>
            <person name="Chinwalla A."/>
            <person name="Delehaunty K."/>
            <person name="Dinkelacker I."/>
            <person name="Fulton L."/>
            <person name="Fulton R."/>
            <person name="Godfrey J."/>
            <person name="Minx P."/>
            <person name="Mitreva M."/>
            <person name="Roeseler W."/>
            <person name="Tian H."/>
            <person name="Witte H."/>
            <person name="Yang S.P."/>
            <person name="Wilson R.K."/>
            <person name="Sommer R.J."/>
        </authorList>
    </citation>
    <scope>NUCLEOTIDE SEQUENCE [LARGE SCALE GENOMIC DNA]</scope>
    <source>
        <strain evidence="4">PS312</strain>
    </source>
</reference>
<evidence type="ECO:0000313" key="3">
    <source>
        <dbReference type="EnsemblMetazoa" id="PPA38782.1"/>
    </source>
</evidence>
<evidence type="ECO:0000313" key="4">
    <source>
        <dbReference type="Proteomes" id="UP000005239"/>
    </source>
</evidence>
<dbReference type="EnsemblMetazoa" id="PPA38782.1">
    <property type="protein sequence ID" value="PPA38782.1"/>
    <property type="gene ID" value="WBGene00277151"/>
</dbReference>